<gene>
    <name evidence="2" type="ORF">AR543_14565</name>
</gene>
<dbReference type="Proteomes" id="UP000078148">
    <property type="component" value="Chromosome"/>
</dbReference>
<name>A0A172ZHT7_9BACL</name>
<dbReference type="PANTHER" id="PTHR43664">
    <property type="entry name" value="MONOAMINE OXIDASE-RELATED"/>
    <property type="match status" value="1"/>
</dbReference>
<dbReference type="InterPro" id="IPR052342">
    <property type="entry name" value="MCH/BMMD"/>
</dbReference>
<dbReference type="STRING" id="1616788.AR543_14565"/>
<sequence length="143" mass="16146">MQFQEFHIGQTFRTKSLLVTNENIKEFASEFDPQYMHLDEEKAGKGRFNGIIASGIQTLAISFKLWVETGSYGEDVIAGTAMNNIRFLKPVLPGDELHTIVEVIDLQEKRNQTGVVTVTMSTFNNKQEKVFVGDLSVLVKYEV</sequence>
<dbReference type="AlphaFoldDB" id="A0A172ZHT7"/>
<dbReference type="SUPFAM" id="SSF54637">
    <property type="entry name" value="Thioesterase/thiol ester dehydrase-isomerase"/>
    <property type="match status" value="1"/>
</dbReference>
<dbReference type="PANTHER" id="PTHR43664:SF1">
    <property type="entry name" value="BETA-METHYLMALYL-COA DEHYDRATASE"/>
    <property type="match status" value="1"/>
</dbReference>
<dbReference type="Pfam" id="PF01575">
    <property type="entry name" value="MaoC_dehydratas"/>
    <property type="match status" value="1"/>
</dbReference>
<proteinExistence type="predicted"/>
<keyword evidence="3" id="KW-1185">Reference proteome</keyword>
<organism evidence="2 3">
    <name type="scientific">Paenibacillus bovis</name>
    <dbReference type="NCBI Taxonomy" id="1616788"/>
    <lineage>
        <taxon>Bacteria</taxon>
        <taxon>Bacillati</taxon>
        <taxon>Bacillota</taxon>
        <taxon>Bacilli</taxon>
        <taxon>Bacillales</taxon>
        <taxon>Paenibacillaceae</taxon>
        <taxon>Paenibacillus</taxon>
    </lineage>
</organism>
<dbReference type="EMBL" id="CP013023">
    <property type="protein sequence ID" value="ANF97103.1"/>
    <property type="molecule type" value="Genomic_DNA"/>
</dbReference>
<dbReference type="KEGG" id="pbv:AR543_14565"/>
<dbReference type="InterPro" id="IPR002539">
    <property type="entry name" value="MaoC-like_dom"/>
</dbReference>
<dbReference type="RefSeq" id="WP_060535219.1">
    <property type="nucleotide sequence ID" value="NZ_CP013023.1"/>
</dbReference>
<feature type="domain" description="MaoC-like" evidence="1">
    <location>
        <begin position="7"/>
        <end position="121"/>
    </location>
</feature>
<dbReference type="InterPro" id="IPR029069">
    <property type="entry name" value="HotDog_dom_sf"/>
</dbReference>
<accession>A0A172ZHT7</accession>
<evidence type="ECO:0000259" key="1">
    <source>
        <dbReference type="Pfam" id="PF01575"/>
    </source>
</evidence>
<dbReference type="CDD" id="cd03454">
    <property type="entry name" value="YdeM"/>
    <property type="match status" value="1"/>
</dbReference>
<reference evidence="3" key="1">
    <citation type="submission" date="2015-10" db="EMBL/GenBank/DDBJ databases">
        <title>Genome of Paenibacillus bovis sp. nov.</title>
        <authorList>
            <person name="Wu Z."/>
            <person name="Gao C."/>
            <person name="Liu Z."/>
            <person name="Zheng H."/>
        </authorList>
    </citation>
    <scope>NUCLEOTIDE SEQUENCE [LARGE SCALE GENOMIC DNA]</scope>
    <source>
        <strain evidence="3">BD3526</strain>
    </source>
</reference>
<reference evidence="2 3" key="2">
    <citation type="journal article" date="2016" name="Int. J. Syst. Evol. Microbiol.">
        <title>Paenibacillus bovis sp. nov., isolated from raw yak (Bos grunniens) milk.</title>
        <authorList>
            <person name="Gao C."/>
            <person name="Han J."/>
            <person name="Liu Z."/>
            <person name="Xu X."/>
            <person name="Hang F."/>
            <person name="Wu Z."/>
        </authorList>
    </citation>
    <scope>NUCLEOTIDE SEQUENCE [LARGE SCALE GENOMIC DNA]</scope>
    <source>
        <strain evidence="2 3">BD3526</strain>
    </source>
</reference>
<protein>
    <recommendedName>
        <fullName evidence="1">MaoC-like domain-containing protein</fullName>
    </recommendedName>
</protein>
<dbReference type="Gene3D" id="3.10.129.10">
    <property type="entry name" value="Hotdog Thioesterase"/>
    <property type="match status" value="1"/>
</dbReference>
<evidence type="ECO:0000313" key="3">
    <source>
        <dbReference type="Proteomes" id="UP000078148"/>
    </source>
</evidence>
<dbReference type="OrthoDB" id="9801625at2"/>
<evidence type="ECO:0000313" key="2">
    <source>
        <dbReference type="EMBL" id="ANF97103.1"/>
    </source>
</evidence>